<evidence type="ECO:0000313" key="6">
    <source>
        <dbReference type="Proteomes" id="UP000037122"/>
    </source>
</evidence>
<evidence type="ECO:0000313" key="5">
    <source>
        <dbReference type="EMBL" id="KNE00094.1"/>
    </source>
</evidence>
<evidence type="ECO:0000256" key="3">
    <source>
        <dbReference type="ARBA" id="ARBA00022989"/>
    </source>
</evidence>
<evidence type="ECO:0000256" key="1">
    <source>
        <dbReference type="ARBA" id="ARBA00004141"/>
    </source>
</evidence>
<accession>A0A0L0P1G5</accession>
<dbReference type="EMBL" id="LGST01000020">
    <property type="protein sequence ID" value="KNE00094.1"/>
    <property type="molecule type" value="Genomic_DNA"/>
</dbReference>
<dbReference type="VEuPathDB" id="FungiDB:CJI97_001034"/>
<dbReference type="PANTHER" id="PTHR15371:SF0">
    <property type="entry name" value="SD19278P"/>
    <property type="match status" value="1"/>
</dbReference>
<protein>
    <recommendedName>
        <fullName evidence="7">Mitochondrial import inner membrane translocase subunit TIM23</fullName>
    </recommendedName>
</protein>
<proteinExistence type="predicted"/>
<dbReference type="GO" id="GO:0008320">
    <property type="term" value="F:protein transmembrane transporter activity"/>
    <property type="evidence" value="ECO:0007669"/>
    <property type="project" value="TreeGrafter"/>
</dbReference>
<gene>
    <name evidence="5" type="ORF">QG37_03043</name>
</gene>
<dbReference type="Pfam" id="PF02466">
    <property type="entry name" value="Tim17"/>
    <property type="match status" value="1"/>
</dbReference>
<keyword evidence="2" id="KW-0812">Transmembrane</keyword>
<evidence type="ECO:0000256" key="4">
    <source>
        <dbReference type="ARBA" id="ARBA00023136"/>
    </source>
</evidence>
<dbReference type="VEuPathDB" id="FungiDB:B9J08_001014"/>
<dbReference type="AlphaFoldDB" id="A0A0L0P1G5"/>
<evidence type="ECO:0000256" key="2">
    <source>
        <dbReference type="ARBA" id="ARBA00022692"/>
    </source>
</evidence>
<evidence type="ECO:0008006" key="7">
    <source>
        <dbReference type="Google" id="ProtNLM"/>
    </source>
</evidence>
<organism evidence="5 6">
    <name type="scientific">Candidozyma auris</name>
    <name type="common">Yeast</name>
    <name type="synonym">Candida auris</name>
    <dbReference type="NCBI Taxonomy" id="498019"/>
    <lineage>
        <taxon>Eukaryota</taxon>
        <taxon>Fungi</taxon>
        <taxon>Dikarya</taxon>
        <taxon>Ascomycota</taxon>
        <taxon>Saccharomycotina</taxon>
        <taxon>Pichiomycetes</taxon>
        <taxon>Metschnikowiaceae</taxon>
        <taxon>Candidozyma</taxon>
    </lineage>
</organism>
<dbReference type="PANTHER" id="PTHR15371">
    <property type="entry name" value="TIM23"/>
    <property type="match status" value="1"/>
</dbReference>
<dbReference type="VEuPathDB" id="FungiDB:CJJ07_001508"/>
<dbReference type="VEuPathDB" id="FungiDB:CJJ09_002977"/>
<sequence length="219" mass="23311">MSWLFGSLLAPAPAQVKEANLADPAAARLDKNGVPQTEIDRTSSFLQSPYFAEAAKLHPLAGLDKGVEYLDLEEDRLTELEGAQGVIALRDWKDDLCYGTGTVYLLGLGIGGAYGLQEGLLKMPADSPPKLKLNTVLNHITKRGPFLGNTAGCLAMGYNIVDALLDHWRGKHDDLNSLTSGAISGALLRCALGVKPMAYSAAMMTGAAGAWCALRRVLQ</sequence>
<comment type="caution">
    <text evidence="5">The sequence shown here is derived from an EMBL/GenBank/DDBJ whole genome shotgun (WGS) entry which is preliminary data.</text>
</comment>
<dbReference type="InterPro" id="IPR045238">
    <property type="entry name" value="Tim23-like"/>
</dbReference>
<name>A0A0L0P1G5_CANAR</name>
<dbReference type="Proteomes" id="UP000037122">
    <property type="component" value="Unassembled WGS sequence"/>
</dbReference>
<dbReference type="GO" id="GO:0005744">
    <property type="term" value="C:TIM23 mitochondrial import inner membrane translocase complex"/>
    <property type="evidence" value="ECO:0007669"/>
    <property type="project" value="TreeGrafter"/>
</dbReference>
<dbReference type="GO" id="GO:0030150">
    <property type="term" value="P:protein import into mitochondrial matrix"/>
    <property type="evidence" value="ECO:0007669"/>
    <property type="project" value="TreeGrafter"/>
</dbReference>
<dbReference type="VEuPathDB" id="FungiDB:CJI96_0001401"/>
<comment type="subcellular location">
    <subcellularLocation>
        <location evidence="1">Membrane</location>
        <topology evidence="1">Multi-pass membrane protein</topology>
    </subcellularLocation>
</comment>
<dbReference type="VEuPathDB" id="FungiDB:QG37_03043"/>
<keyword evidence="3" id="KW-1133">Transmembrane helix</keyword>
<reference evidence="6" key="1">
    <citation type="journal article" date="2015" name="BMC Genomics">
        <title>Draft genome of a commonly misdiagnosed multidrug resistant pathogen Candida auris.</title>
        <authorList>
            <person name="Chatterjee S."/>
            <person name="Alampalli S.V."/>
            <person name="Nageshan R.K."/>
            <person name="Chettiar S.T."/>
            <person name="Joshi S."/>
            <person name="Tatu U.S."/>
        </authorList>
    </citation>
    <scope>NUCLEOTIDE SEQUENCE [LARGE SCALE GENOMIC DNA]</scope>
    <source>
        <strain evidence="6">6684</strain>
    </source>
</reference>
<keyword evidence="4" id="KW-0472">Membrane</keyword>